<proteinExistence type="predicted"/>
<evidence type="ECO:0000313" key="1">
    <source>
        <dbReference type="EMBL" id="CUQ66315.1"/>
    </source>
</evidence>
<accession>A0A0S4KVE6</accession>
<dbReference type="KEGG" id="nio:NITINOP_1340"/>
<keyword evidence="2" id="KW-1185">Reference proteome</keyword>
<reference evidence="2" key="1">
    <citation type="submission" date="2015-09" db="EMBL/GenBank/DDBJ databases">
        <authorList>
            <person name="Daims H."/>
        </authorList>
    </citation>
    <scope>NUCLEOTIDE SEQUENCE [LARGE SCALE GENOMIC DNA]</scope>
</reference>
<dbReference type="AlphaFoldDB" id="A0A0S4KVE6"/>
<name>A0A0S4KVE6_9BACT</name>
<sequence>MFNMPSPGEHKTVLARILAYVQEIGWSSYASREWGNAVRMHKASLFFNDLDRPTDDRASCPGSRFIVPDGGYRSMSGLVSP</sequence>
<protein>
    <submittedName>
        <fullName evidence="1">Uncharacterized protein</fullName>
    </submittedName>
</protein>
<evidence type="ECO:0000313" key="2">
    <source>
        <dbReference type="Proteomes" id="UP000066284"/>
    </source>
</evidence>
<dbReference type="EMBL" id="LN885086">
    <property type="protein sequence ID" value="CUQ66315.1"/>
    <property type="molecule type" value="Genomic_DNA"/>
</dbReference>
<gene>
    <name evidence="1" type="ORF">NITINOP_1340</name>
</gene>
<organism evidence="1 2">
    <name type="scientific">Candidatus Nitrospira inopinata</name>
    <dbReference type="NCBI Taxonomy" id="1715989"/>
    <lineage>
        <taxon>Bacteria</taxon>
        <taxon>Pseudomonadati</taxon>
        <taxon>Nitrospirota</taxon>
        <taxon>Nitrospiria</taxon>
        <taxon>Nitrospirales</taxon>
        <taxon>Nitrospiraceae</taxon>
        <taxon>Nitrospira</taxon>
    </lineage>
</organism>
<dbReference type="STRING" id="1715989.NITINOP_1340"/>
<dbReference type="Proteomes" id="UP000066284">
    <property type="component" value="Chromosome 1"/>
</dbReference>